<dbReference type="AlphaFoldDB" id="A0A5B6X466"/>
<comment type="caution">
    <text evidence="8">The sequence shown here is derived from an EMBL/GenBank/DDBJ whole genome shotgun (WGS) entry which is preliminary data.</text>
</comment>
<dbReference type="GO" id="GO:0016787">
    <property type="term" value="F:hydrolase activity"/>
    <property type="evidence" value="ECO:0007669"/>
    <property type="project" value="UniProtKB-KW"/>
</dbReference>
<gene>
    <name evidence="8" type="ORF">EPI10_031855</name>
</gene>
<keyword evidence="9" id="KW-1185">Reference proteome</keyword>
<evidence type="ECO:0000313" key="9">
    <source>
        <dbReference type="Proteomes" id="UP000325315"/>
    </source>
</evidence>
<proteinExistence type="predicted"/>
<protein>
    <submittedName>
        <fullName evidence="8">DNA/RNA polymerases superfamily protein</fullName>
    </submittedName>
</protein>
<keyword evidence="2" id="KW-0548">Nucleotidyltransferase</keyword>
<dbReference type="Gene3D" id="3.30.70.270">
    <property type="match status" value="1"/>
</dbReference>
<dbReference type="PANTHER" id="PTHR24559">
    <property type="entry name" value="TRANSPOSON TY3-I GAG-POL POLYPROTEIN"/>
    <property type="match status" value="1"/>
</dbReference>
<keyword evidence="6" id="KW-0695">RNA-directed DNA polymerase</keyword>
<keyword evidence="1" id="KW-0808">Transferase</keyword>
<dbReference type="InterPro" id="IPR053134">
    <property type="entry name" value="RNA-dir_DNA_polymerase"/>
</dbReference>
<evidence type="ECO:0000256" key="1">
    <source>
        <dbReference type="ARBA" id="ARBA00022679"/>
    </source>
</evidence>
<dbReference type="Pfam" id="PF17917">
    <property type="entry name" value="RT_RNaseH"/>
    <property type="match status" value="1"/>
</dbReference>
<dbReference type="PANTHER" id="PTHR24559:SF447">
    <property type="entry name" value="RNA-DIRECTED DNA POLYMERASE HOMOLOG"/>
    <property type="match status" value="1"/>
</dbReference>
<dbReference type="GO" id="GO:0004519">
    <property type="term" value="F:endonuclease activity"/>
    <property type="evidence" value="ECO:0007669"/>
    <property type="project" value="UniProtKB-KW"/>
</dbReference>
<dbReference type="Gene3D" id="3.10.10.10">
    <property type="entry name" value="HIV Type 1 Reverse Transcriptase, subunit A, domain 1"/>
    <property type="match status" value="1"/>
</dbReference>
<keyword evidence="3" id="KW-0540">Nuclease</keyword>
<dbReference type="InterPro" id="IPR043502">
    <property type="entry name" value="DNA/RNA_pol_sf"/>
</dbReference>
<dbReference type="GO" id="GO:0003964">
    <property type="term" value="F:RNA-directed DNA polymerase activity"/>
    <property type="evidence" value="ECO:0007669"/>
    <property type="project" value="UniProtKB-KW"/>
</dbReference>
<evidence type="ECO:0000256" key="2">
    <source>
        <dbReference type="ARBA" id="ARBA00022695"/>
    </source>
</evidence>
<evidence type="ECO:0000256" key="5">
    <source>
        <dbReference type="ARBA" id="ARBA00022801"/>
    </source>
</evidence>
<dbReference type="InterPro" id="IPR043128">
    <property type="entry name" value="Rev_trsase/Diguanyl_cyclase"/>
</dbReference>
<dbReference type="SUPFAM" id="SSF56672">
    <property type="entry name" value="DNA/RNA polymerases"/>
    <property type="match status" value="1"/>
</dbReference>
<dbReference type="InterPro" id="IPR041373">
    <property type="entry name" value="RT_RNaseH"/>
</dbReference>
<dbReference type="EMBL" id="SMMG02000001">
    <property type="protein sequence ID" value="KAA3488074.1"/>
    <property type="molecule type" value="Genomic_DNA"/>
</dbReference>
<evidence type="ECO:0000256" key="6">
    <source>
        <dbReference type="ARBA" id="ARBA00022918"/>
    </source>
</evidence>
<dbReference type="OrthoDB" id="1686402at2759"/>
<reference evidence="9" key="1">
    <citation type="journal article" date="2019" name="Plant Biotechnol. J.">
        <title>Genome sequencing of the Australian wild diploid species Gossypium australe highlights disease resistance and delayed gland morphogenesis.</title>
        <authorList>
            <person name="Cai Y."/>
            <person name="Cai X."/>
            <person name="Wang Q."/>
            <person name="Wang P."/>
            <person name="Zhang Y."/>
            <person name="Cai C."/>
            <person name="Xu Y."/>
            <person name="Wang K."/>
            <person name="Zhou Z."/>
            <person name="Wang C."/>
            <person name="Geng S."/>
            <person name="Li B."/>
            <person name="Dong Q."/>
            <person name="Hou Y."/>
            <person name="Wang H."/>
            <person name="Ai P."/>
            <person name="Liu Z."/>
            <person name="Yi F."/>
            <person name="Sun M."/>
            <person name="An G."/>
            <person name="Cheng J."/>
            <person name="Zhang Y."/>
            <person name="Shi Q."/>
            <person name="Xie Y."/>
            <person name="Shi X."/>
            <person name="Chang Y."/>
            <person name="Huang F."/>
            <person name="Chen Y."/>
            <person name="Hong S."/>
            <person name="Mi L."/>
            <person name="Sun Q."/>
            <person name="Zhang L."/>
            <person name="Zhou B."/>
            <person name="Peng R."/>
            <person name="Zhang X."/>
            <person name="Liu F."/>
        </authorList>
    </citation>
    <scope>NUCLEOTIDE SEQUENCE [LARGE SCALE GENOMIC DNA]</scope>
    <source>
        <strain evidence="9">cv. PA1801</strain>
    </source>
</reference>
<accession>A0A5B6X466</accession>
<evidence type="ECO:0000313" key="8">
    <source>
        <dbReference type="EMBL" id="KAA3488074.1"/>
    </source>
</evidence>
<feature type="domain" description="Reverse transcriptase RNase H-like" evidence="7">
    <location>
        <begin position="84"/>
        <end position="149"/>
    </location>
</feature>
<dbReference type="Proteomes" id="UP000325315">
    <property type="component" value="Unassembled WGS sequence"/>
</dbReference>
<keyword evidence="5" id="KW-0378">Hydrolase</keyword>
<evidence type="ECO:0000256" key="4">
    <source>
        <dbReference type="ARBA" id="ARBA00022759"/>
    </source>
</evidence>
<sequence length="219" mass="26003">MRIYDLFDQFRGASVFSKIDLRSSYHQLKVKEIDAYKTTFRTCYGHYEFLIMPFDLTYALTAFMDLVNWVFQPYLDRLLPEPEFGREFVVYSDASHVDLWCILMHDRKVVAYASRQLKSHGGNYPTHDLDLTVVFFALKIWRHYLYEYHLGNANVVAMIDLRVIVTRLSLFNNGSLLAELQFKLTWVDQPVKIPLWKWKRVMMNFVRQLPLTPTKKDSV</sequence>
<keyword evidence="4" id="KW-0255">Endonuclease</keyword>
<evidence type="ECO:0000256" key="3">
    <source>
        <dbReference type="ARBA" id="ARBA00022722"/>
    </source>
</evidence>
<organism evidence="8 9">
    <name type="scientific">Gossypium australe</name>
    <dbReference type="NCBI Taxonomy" id="47621"/>
    <lineage>
        <taxon>Eukaryota</taxon>
        <taxon>Viridiplantae</taxon>
        <taxon>Streptophyta</taxon>
        <taxon>Embryophyta</taxon>
        <taxon>Tracheophyta</taxon>
        <taxon>Spermatophyta</taxon>
        <taxon>Magnoliopsida</taxon>
        <taxon>eudicotyledons</taxon>
        <taxon>Gunneridae</taxon>
        <taxon>Pentapetalae</taxon>
        <taxon>rosids</taxon>
        <taxon>malvids</taxon>
        <taxon>Malvales</taxon>
        <taxon>Malvaceae</taxon>
        <taxon>Malvoideae</taxon>
        <taxon>Gossypium</taxon>
    </lineage>
</organism>
<name>A0A5B6X466_9ROSI</name>
<evidence type="ECO:0000259" key="7">
    <source>
        <dbReference type="Pfam" id="PF17917"/>
    </source>
</evidence>